<dbReference type="EMBL" id="CP089984">
    <property type="protein sequence ID" value="WXB13891.1"/>
    <property type="molecule type" value="Genomic_DNA"/>
</dbReference>
<evidence type="ECO:0000313" key="1">
    <source>
        <dbReference type="EMBL" id="WXB13891.1"/>
    </source>
</evidence>
<accession>A0ABZ2LVT0</accession>
<dbReference type="RefSeq" id="WP_394823510.1">
    <property type="nucleotide sequence ID" value="NZ_CP089984.1"/>
</dbReference>
<proteinExistence type="predicted"/>
<reference evidence="1 2" key="1">
    <citation type="submission" date="2021-12" db="EMBL/GenBank/DDBJ databases">
        <title>Discovery of the Pendulisporaceae a myxobacterial family with distinct sporulation behavior and unique specialized metabolism.</title>
        <authorList>
            <person name="Garcia R."/>
            <person name="Popoff A."/>
            <person name="Bader C.D."/>
            <person name="Loehr J."/>
            <person name="Walesch S."/>
            <person name="Walt C."/>
            <person name="Boldt J."/>
            <person name="Bunk B."/>
            <person name="Haeckl F.J.F.P.J."/>
            <person name="Gunesch A.P."/>
            <person name="Birkelbach J."/>
            <person name="Nuebel U."/>
            <person name="Pietschmann T."/>
            <person name="Bach T."/>
            <person name="Mueller R."/>
        </authorList>
    </citation>
    <scope>NUCLEOTIDE SEQUENCE [LARGE SCALE GENOMIC DNA]</scope>
    <source>
        <strain evidence="1 2">MSr11954</strain>
    </source>
</reference>
<organism evidence="1 2">
    <name type="scientific">Pendulispora albinea</name>
    <dbReference type="NCBI Taxonomy" id="2741071"/>
    <lineage>
        <taxon>Bacteria</taxon>
        <taxon>Pseudomonadati</taxon>
        <taxon>Myxococcota</taxon>
        <taxon>Myxococcia</taxon>
        <taxon>Myxococcales</taxon>
        <taxon>Sorangiineae</taxon>
        <taxon>Pendulisporaceae</taxon>
        <taxon>Pendulispora</taxon>
    </lineage>
</organism>
<dbReference type="Proteomes" id="UP001370348">
    <property type="component" value="Chromosome"/>
</dbReference>
<gene>
    <name evidence="1" type="ORF">LZC94_39420</name>
</gene>
<protein>
    <submittedName>
        <fullName evidence="1">Uncharacterized protein</fullName>
    </submittedName>
</protein>
<name>A0ABZ2LVT0_9BACT</name>
<evidence type="ECO:0000313" key="2">
    <source>
        <dbReference type="Proteomes" id="UP001370348"/>
    </source>
</evidence>
<sequence length="204" mass="23002">MGRNEAEILVDLDVPRERVAPTTKFRSTWIVSSQNAIRDCGFFERYTKLIPEMHRETLMAPVVGVWFPSDVVYAHYTACDRLGLSAVEREAIAYALMRPAHRKLLSITSNVAKHVGLTPWMALAQSGRIWERTCIGGGIVVYREGPKEARVELLGLTLASIPYFRLALRDLLITSGKLLATAFYVKESFHPAHPLDLTYRASWV</sequence>
<keyword evidence="2" id="KW-1185">Reference proteome</keyword>